<feature type="domain" description="CAAX prenyl protease 2/Lysostaphin resistance protein A-like" evidence="2">
    <location>
        <begin position="135"/>
        <end position="229"/>
    </location>
</feature>
<gene>
    <name evidence="3" type="ORF">M0R88_10645</name>
</gene>
<keyword evidence="1" id="KW-0472">Membrane</keyword>
<dbReference type="Pfam" id="PF02517">
    <property type="entry name" value="Rce1-like"/>
    <property type="match status" value="1"/>
</dbReference>
<feature type="transmembrane region" description="Helical" evidence="1">
    <location>
        <begin position="165"/>
        <end position="187"/>
    </location>
</feature>
<dbReference type="GeneID" id="72190318"/>
<dbReference type="PANTHER" id="PTHR36435:SF1">
    <property type="entry name" value="CAAX AMINO TERMINAL PROTEASE FAMILY PROTEIN"/>
    <property type="match status" value="1"/>
</dbReference>
<evidence type="ECO:0000313" key="3">
    <source>
        <dbReference type="EMBL" id="UPV98986.1"/>
    </source>
</evidence>
<dbReference type="GO" id="GO:0080120">
    <property type="term" value="P:CAAX-box protein maturation"/>
    <property type="evidence" value="ECO:0007669"/>
    <property type="project" value="UniProtKB-ARBA"/>
</dbReference>
<keyword evidence="3" id="KW-0378">Hydrolase</keyword>
<dbReference type="Proteomes" id="UP000830434">
    <property type="component" value="Chromosome"/>
</dbReference>
<keyword evidence="3" id="KW-0645">Protease</keyword>
<proteinExistence type="predicted"/>
<evidence type="ECO:0000259" key="2">
    <source>
        <dbReference type="Pfam" id="PF02517"/>
    </source>
</evidence>
<feature type="transmembrane region" description="Helical" evidence="1">
    <location>
        <begin position="48"/>
        <end position="71"/>
    </location>
</feature>
<keyword evidence="1" id="KW-0812">Transmembrane</keyword>
<keyword evidence="1" id="KW-1133">Transmembrane helix</keyword>
<feature type="transmembrane region" description="Helical" evidence="1">
    <location>
        <begin position="91"/>
        <end position="114"/>
    </location>
</feature>
<dbReference type="PANTHER" id="PTHR36435">
    <property type="entry name" value="SLR1288 PROTEIN"/>
    <property type="match status" value="1"/>
</dbReference>
<accession>A0A8U0ID55</accession>
<keyword evidence="4" id="KW-1185">Reference proteome</keyword>
<dbReference type="InterPro" id="IPR003675">
    <property type="entry name" value="Rce1/LyrA-like_dom"/>
</dbReference>
<feature type="transmembrane region" description="Helical" evidence="1">
    <location>
        <begin position="193"/>
        <end position="210"/>
    </location>
</feature>
<feature type="transmembrane region" description="Helical" evidence="1">
    <location>
        <begin position="217"/>
        <end position="238"/>
    </location>
</feature>
<dbReference type="EMBL" id="CP096658">
    <property type="protein sequence ID" value="UPV98986.1"/>
    <property type="molecule type" value="Genomic_DNA"/>
</dbReference>
<reference evidence="3" key="1">
    <citation type="submission" date="2022-04" db="EMBL/GenBank/DDBJ databases">
        <title>Diverse halophilic archaea isolated from saline environments.</title>
        <authorList>
            <person name="Cui H.-L."/>
        </authorList>
    </citation>
    <scope>NUCLEOTIDE SEQUENCE</scope>
    <source>
        <strain evidence="3">XZYJT40</strain>
    </source>
</reference>
<organism evidence="3 4">
    <name type="scientific">Halorussus gelatinilyticus</name>
    <dbReference type="NCBI Taxonomy" id="2937524"/>
    <lineage>
        <taxon>Archaea</taxon>
        <taxon>Methanobacteriati</taxon>
        <taxon>Methanobacteriota</taxon>
        <taxon>Stenosarchaea group</taxon>
        <taxon>Halobacteria</taxon>
        <taxon>Halobacteriales</taxon>
        <taxon>Haladaptataceae</taxon>
        <taxon>Halorussus</taxon>
    </lineage>
</organism>
<evidence type="ECO:0000256" key="1">
    <source>
        <dbReference type="SAM" id="Phobius"/>
    </source>
</evidence>
<dbReference type="AlphaFoldDB" id="A0A8U0ID55"/>
<evidence type="ECO:0000313" key="4">
    <source>
        <dbReference type="Proteomes" id="UP000830434"/>
    </source>
</evidence>
<sequence length="244" mass="25780">MTQQSQRLRVFLRGSALAVGAFGIGQIVVFIAALAFQSVGIPAVTNPTMRVAVGVVFLQGVTFGGIALLYLRYGDRSVEFLRVRLPTVRDALVAVGGVVGLFALLATARVASSLLGVQTATNQVAEIGKESPEIFLLLVPLSYLLIGPGEELLYRGVIQGTFAEWFGTTRAIVLASSLFAVVHVFSLSGPGKLTYVVIVFGLALVLGALYEYTDNLLVPAFVHGTYNAVQFAVAYLLATGQVAA</sequence>
<dbReference type="GO" id="GO:0008237">
    <property type="term" value="F:metallopeptidase activity"/>
    <property type="evidence" value="ECO:0007669"/>
    <property type="project" value="UniProtKB-KW"/>
</dbReference>
<dbReference type="KEGG" id="haxz:M0R88_10645"/>
<dbReference type="GO" id="GO:0004175">
    <property type="term" value="F:endopeptidase activity"/>
    <property type="evidence" value="ECO:0007669"/>
    <property type="project" value="UniProtKB-ARBA"/>
</dbReference>
<dbReference type="RefSeq" id="WP_248653490.1">
    <property type="nucleotide sequence ID" value="NZ_CP096658.1"/>
</dbReference>
<feature type="transmembrane region" description="Helical" evidence="1">
    <location>
        <begin position="12"/>
        <end position="36"/>
    </location>
</feature>
<protein>
    <submittedName>
        <fullName evidence="3">CPBP family intramembrane metalloprotease</fullName>
    </submittedName>
</protein>
<dbReference type="InterPro" id="IPR052710">
    <property type="entry name" value="CAAX_protease"/>
</dbReference>
<keyword evidence="3" id="KW-0482">Metalloprotease</keyword>
<name>A0A8U0ID55_9EURY</name>